<dbReference type="PANTHER" id="PTHR14003">
    <property type="entry name" value="TRANSCRIPTIONAL REPRESSOR PROTEIN YY"/>
    <property type="match status" value="1"/>
</dbReference>
<protein>
    <recommendedName>
        <fullName evidence="6">C2H2-type domain-containing protein</fullName>
    </recommendedName>
</protein>
<evidence type="ECO:0000256" key="4">
    <source>
        <dbReference type="ARBA" id="ARBA00022833"/>
    </source>
</evidence>
<evidence type="ECO:0000256" key="5">
    <source>
        <dbReference type="PROSITE-ProRule" id="PRU00042"/>
    </source>
</evidence>
<gene>
    <name evidence="7" type="ORF">O181_033794</name>
</gene>
<evidence type="ECO:0000259" key="6">
    <source>
        <dbReference type="PROSITE" id="PS50157"/>
    </source>
</evidence>
<dbReference type="OrthoDB" id="654211at2759"/>
<dbReference type="PROSITE" id="PS00028">
    <property type="entry name" value="ZINC_FINGER_C2H2_1"/>
    <property type="match status" value="3"/>
</dbReference>
<dbReference type="Gene3D" id="3.30.160.60">
    <property type="entry name" value="Classic Zinc Finger"/>
    <property type="match status" value="4"/>
</dbReference>
<feature type="domain" description="C2H2-type" evidence="6">
    <location>
        <begin position="156"/>
        <end position="183"/>
    </location>
</feature>
<proteinExistence type="predicted"/>
<evidence type="ECO:0000313" key="8">
    <source>
        <dbReference type="Proteomes" id="UP000765509"/>
    </source>
</evidence>
<dbReference type="SMART" id="SM00355">
    <property type="entry name" value="ZnF_C2H2"/>
    <property type="match status" value="4"/>
</dbReference>
<reference evidence="7" key="1">
    <citation type="submission" date="2021-03" db="EMBL/GenBank/DDBJ databases">
        <title>Draft genome sequence of rust myrtle Austropuccinia psidii MF-1, a brazilian biotype.</title>
        <authorList>
            <person name="Quecine M.C."/>
            <person name="Pachon D.M.R."/>
            <person name="Bonatelli M.L."/>
            <person name="Correr F.H."/>
            <person name="Franceschini L.M."/>
            <person name="Leite T.F."/>
            <person name="Margarido G.R.A."/>
            <person name="Almeida C.A."/>
            <person name="Ferrarezi J.A."/>
            <person name="Labate C.A."/>
        </authorList>
    </citation>
    <scope>NUCLEOTIDE SEQUENCE</scope>
    <source>
        <strain evidence="7">MF-1</strain>
    </source>
</reference>
<feature type="domain" description="C2H2-type" evidence="6">
    <location>
        <begin position="124"/>
        <end position="155"/>
    </location>
</feature>
<dbReference type="PROSITE" id="PS50157">
    <property type="entry name" value="ZINC_FINGER_C2H2_2"/>
    <property type="match status" value="4"/>
</dbReference>
<dbReference type="InterPro" id="IPR013087">
    <property type="entry name" value="Znf_C2H2_type"/>
</dbReference>
<keyword evidence="4" id="KW-0862">Zinc</keyword>
<dbReference type="PANTHER" id="PTHR14003:SF22">
    <property type="entry name" value="FINGER DOMAIN PROTEIN, PUTATIVE (AFU_ORTHOLOGUE AFUA_4G11480)-RELATED"/>
    <property type="match status" value="1"/>
</dbReference>
<keyword evidence="2" id="KW-0677">Repeat</keyword>
<keyword evidence="8" id="KW-1185">Reference proteome</keyword>
<keyword evidence="1" id="KW-0479">Metal-binding</keyword>
<dbReference type="GO" id="GO:0005667">
    <property type="term" value="C:transcription regulator complex"/>
    <property type="evidence" value="ECO:0007669"/>
    <property type="project" value="TreeGrafter"/>
</dbReference>
<dbReference type="GO" id="GO:0000978">
    <property type="term" value="F:RNA polymerase II cis-regulatory region sequence-specific DNA binding"/>
    <property type="evidence" value="ECO:0007669"/>
    <property type="project" value="TreeGrafter"/>
</dbReference>
<dbReference type="Proteomes" id="UP000765509">
    <property type="component" value="Unassembled WGS sequence"/>
</dbReference>
<evidence type="ECO:0000256" key="1">
    <source>
        <dbReference type="ARBA" id="ARBA00022723"/>
    </source>
</evidence>
<accession>A0A9Q3H8W8</accession>
<dbReference type="SUPFAM" id="SSF57667">
    <property type="entry name" value="beta-beta-alpha zinc fingers"/>
    <property type="match status" value="3"/>
</dbReference>
<dbReference type="InterPro" id="IPR036236">
    <property type="entry name" value="Znf_C2H2_sf"/>
</dbReference>
<dbReference type="EMBL" id="AVOT02012392">
    <property type="protein sequence ID" value="MBW0494079.1"/>
    <property type="molecule type" value="Genomic_DNA"/>
</dbReference>
<name>A0A9Q3H8W8_9BASI</name>
<dbReference type="AlphaFoldDB" id="A0A9Q3H8W8"/>
<evidence type="ECO:0000256" key="3">
    <source>
        <dbReference type="ARBA" id="ARBA00022771"/>
    </source>
</evidence>
<dbReference type="GO" id="GO:0000981">
    <property type="term" value="F:DNA-binding transcription factor activity, RNA polymerase II-specific"/>
    <property type="evidence" value="ECO:0007669"/>
    <property type="project" value="TreeGrafter"/>
</dbReference>
<keyword evidence="3 5" id="KW-0863">Zinc-finger</keyword>
<dbReference type="Pfam" id="PF00096">
    <property type="entry name" value="zf-C2H2"/>
    <property type="match status" value="4"/>
</dbReference>
<dbReference type="GO" id="GO:0031519">
    <property type="term" value="C:PcG protein complex"/>
    <property type="evidence" value="ECO:0007669"/>
    <property type="project" value="TreeGrafter"/>
</dbReference>
<dbReference type="GO" id="GO:0000785">
    <property type="term" value="C:chromatin"/>
    <property type="evidence" value="ECO:0007669"/>
    <property type="project" value="TreeGrafter"/>
</dbReference>
<evidence type="ECO:0000256" key="2">
    <source>
        <dbReference type="ARBA" id="ARBA00022737"/>
    </source>
</evidence>
<comment type="caution">
    <text evidence="7">The sequence shown here is derived from an EMBL/GenBank/DDBJ whole genome shotgun (WGS) entry which is preliminary data.</text>
</comment>
<feature type="domain" description="C2H2-type" evidence="6">
    <location>
        <begin position="184"/>
        <end position="213"/>
    </location>
</feature>
<organism evidence="7 8">
    <name type="scientific">Austropuccinia psidii MF-1</name>
    <dbReference type="NCBI Taxonomy" id="1389203"/>
    <lineage>
        <taxon>Eukaryota</taxon>
        <taxon>Fungi</taxon>
        <taxon>Dikarya</taxon>
        <taxon>Basidiomycota</taxon>
        <taxon>Pucciniomycotina</taxon>
        <taxon>Pucciniomycetes</taxon>
        <taxon>Pucciniales</taxon>
        <taxon>Sphaerophragmiaceae</taxon>
        <taxon>Austropuccinia</taxon>
    </lineage>
</organism>
<dbReference type="FunFam" id="3.30.160.60:FF:002343">
    <property type="entry name" value="Zinc finger protein 33A"/>
    <property type="match status" value="2"/>
</dbReference>
<feature type="domain" description="C2H2-type" evidence="6">
    <location>
        <begin position="214"/>
        <end position="244"/>
    </location>
</feature>
<evidence type="ECO:0000313" key="7">
    <source>
        <dbReference type="EMBL" id="MBW0494079.1"/>
    </source>
</evidence>
<sequence>MALVSNQLEGLHRFKGGEPTPLCRLSGALFTSLRSSSLAHTHGSSARVKLRLRDLLSVLRNFSGALTLLSPLQLLQPNHPVPCRPSTEKDGLAAFDADRNLYPRQSPLWALTLAVQCDLAIRPFLCEFDPSRCKKAFARRSDLARHERIHRNERPFKCVECGKSFIQRSALTVHHRVHTGERPHVCMVEGCPKAFSDSSSLARHRRVHTGKRPYKCAFEGCYKAFCRKTTLTKHIKRNHTSNKASQTKALYVTDPQMKLNVDKTMDAVDLAQPFGLYWDHTRELLPGPESALPDGFTSPTATNSTSVDFHSPSSEITDVNFPVSPVAYCGSQPELDNSSPMIAPDNETRMYSTNFLGCAPLEKTHIYQTENIGADWYPSQRYVSASHISSAGILSTSPTVVSRRSPLHERVQLPARCPPSFPQQVEQLWTFPQFQRRANSYAHPGNKLQQDVKAIAYNDIARKDFEPQENNYNGCETGSSIAVGLAPAESKLGENGLLLKQAVNVPWEDIASTFPRTEPESTFFTPNTVPNPCASDIRDLNAFFPELTTIRTTYPGPVEAAAPIPEFFLPNLPMSMPHIPTEVTYVCPYPVRDRRPCFETYGI</sequence>
<dbReference type="GO" id="GO:0008270">
    <property type="term" value="F:zinc ion binding"/>
    <property type="evidence" value="ECO:0007669"/>
    <property type="project" value="UniProtKB-KW"/>
</dbReference>